<gene>
    <name evidence="1" type="ORF">ABS361_17335</name>
</gene>
<dbReference type="InterPro" id="IPR026002">
    <property type="entry name" value="ATC_hydrolase-like"/>
</dbReference>
<keyword evidence="1" id="KW-0378">Hydrolase</keyword>
<organism evidence="1">
    <name type="scientific">Methyloraptor flagellatus</name>
    <dbReference type="NCBI Taxonomy" id="3162530"/>
    <lineage>
        <taxon>Bacteria</taxon>
        <taxon>Pseudomonadati</taxon>
        <taxon>Pseudomonadota</taxon>
        <taxon>Alphaproteobacteria</taxon>
        <taxon>Hyphomicrobiales</taxon>
        <taxon>Ancalomicrobiaceae</taxon>
        <taxon>Methyloraptor</taxon>
    </lineage>
</organism>
<dbReference type="GO" id="GO:0016787">
    <property type="term" value="F:hydrolase activity"/>
    <property type="evidence" value="ECO:0007669"/>
    <property type="project" value="UniProtKB-KW"/>
</dbReference>
<evidence type="ECO:0000313" key="1">
    <source>
        <dbReference type="EMBL" id="XBY43812.1"/>
    </source>
</evidence>
<dbReference type="EMBL" id="CP158568">
    <property type="protein sequence ID" value="XBY43812.1"/>
    <property type="molecule type" value="Genomic_DNA"/>
</dbReference>
<sequence>MNLPIIERRRIEAEILGHVYAVLKARSGEDEAKAVIGEAVSRSAIEQGARFREALGRDPDLSDFDAILPNWTTGGSLELEVRHAAPDRLDFDVTRCRYAEMYREMGLGEIGHLLSCNRDGDFCVGYNPKMELTRTETIMGGAKRCDFRYRLETTQPEENRP</sequence>
<accession>A0AAU7XA79</accession>
<dbReference type="AlphaFoldDB" id="A0AAU7XA79"/>
<reference evidence="1" key="1">
    <citation type="submission" date="2024-06" db="EMBL/GenBank/DDBJ databases">
        <title>Methylostella associata gen. nov., sp. nov., a novel Ancalomicrobiaceae-affiliated facultatively methylotrophic bacteria that feed on methanotrophs of the genus Methylococcus.</title>
        <authorList>
            <person name="Saltykova V."/>
            <person name="Danilova O.V."/>
            <person name="Oshkin I.Y."/>
            <person name="Belova S.E."/>
            <person name="Pimenov N.V."/>
            <person name="Dedysh S.N."/>
        </authorList>
    </citation>
    <scope>NUCLEOTIDE SEQUENCE</scope>
    <source>
        <strain evidence="1">S20</strain>
    </source>
</reference>
<dbReference type="KEGG" id="mflg:ABS361_17335"/>
<proteinExistence type="predicted"/>
<protein>
    <submittedName>
        <fullName evidence="1">L-2-amino-thiazoline-4-carboxylic acid hydrolase</fullName>
    </submittedName>
</protein>
<dbReference type="RefSeq" id="WP_407048914.1">
    <property type="nucleotide sequence ID" value="NZ_CP158568.1"/>
</dbReference>
<dbReference type="Pfam" id="PF14196">
    <property type="entry name" value="ATC_hydrolase"/>
    <property type="match status" value="1"/>
</dbReference>
<name>A0AAU7XA79_9HYPH</name>